<dbReference type="RefSeq" id="WP_200248961.1">
    <property type="nucleotide sequence ID" value="NZ_NRRY01000056.1"/>
</dbReference>
<sequence>MTIDDILPSVGALSHTDKIRLAQVVLQQLAQEERAFMQSEPSQVSGHHPLKGSVTFEKDIVSPIDVDWDVSQ</sequence>
<accession>A0A9X0WCM8</accession>
<dbReference type="Proteomes" id="UP001138768">
    <property type="component" value="Unassembled WGS sequence"/>
</dbReference>
<proteinExistence type="predicted"/>
<organism evidence="1 2">
    <name type="scientific">Lamprobacter modestohalophilus</name>
    <dbReference type="NCBI Taxonomy" id="1064514"/>
    <lineage>
        <taxon>Bacteria</taxon>
        <taxon>Pseudomonadati</taxon>
        <taxon>Pseudomonadota</taxon>
        <taxon>Gammaproteobacteria</taxon>
        <taxon>Chromatiales</taxon>
        <taxon>Chromatiaceae</taxon>
        <taxon>Lamprobacter</taxon>
    </lineage>
</organism>
<dbReference type="AlphaFoldDB" id="A0A9X0WCM8"/>
<reference evidence="1 2" key="1">
    <citation type="journal article" date="2020" name="Microorganisms">
        <title>Osmotic Adaptation and Compatible Solute Biosynthesis of Phototrophic Bacteria as Revealed from Genome Analyses.</title>
        <authorList>
            <person name="Imhoff J.F."/>
            <person name="Rahn T."/>
            <person name="Kunzel S."/>
            <person name="Keller A."/>
            <person name="Neulinger S.C."/>
        </authorList>
    </citation>
    <scope>NUCLEOTIDE SEQUENCE [LARGE SCALE GENOMIC DNA]</scope>
    <source>
        <strain evidence="1 2">DSM 25653</strain>
    </source>
</reference>
<name>A0A9X0WCM8_9GAMM</name>
<dbReference type="EMBL" id="NRRY01000056">
    <property type="protein sequence ID" value="MBK1621024.1"/>
    <property type="molecule type" value="Genomic_DNA"/>
</dbReference>
<evidence type="ECO:0000313" key="2">
    <source>
        <dbReference type="Proteomes" id="UP001138768"/>
    </source>
</evidence>
<gene>
    <name evidence="1" type="ORF">CKO42_21885</name>
</gene>
<protein>
    <submittedName>
        <fullName evidence="1">Uncharacterized protein</fullName>
    </submittedName>
</protein>
<keyword evidence="2" id="KW-1185">Reference proteome</keyword>
<evidence type="ECO:0000313" key="1">
    <source>
        <dbReference type="EMBL" id="MBK1621024.1"/>
    </source>
</evidence>
<comment type="caution">
    <text evidence="1">The sequence shown here is derived from an EMBL/GenBank/DDBJ whole genome shotgun (WGS) entry which is preliminary data.</text>
</comment>